<feature type="region of interest" description="Disordered" evidence="1">
    <location>
        <begin position="1"/>
        <end position="30"/>
    </location>
</feature>
<proteinExistence type="predicted"/>
<dbReference type="OrthoDB" id="3070390at2759"/>
<accession>S8E833</accession>
<sequence>MVAMLPSERDPVFLSSSTSAVTPGTATSDPMRDLWNLRREISALSAREEVLAHKLQQMGVRSPPASPSRHLTQPEMTKSLGAMEDEIWELRAQVKAQLDARTAAEKALEGERRSREHAEAALQDIRRECYVPFVAPAIADAFLQISHLTDKLVSDV</sequence>
<organism evidence="2 3">
    <name type="scientific">Fomitopsis schrenkii</name>
    <name type="common">Brown rot fungus</name>
    <dbReference type="NCBI Taxonomy" id="2126942"/>
    <lineage>
        <taxon>Eukaryota</taxon>
        <taxon>Fungi</taxon>
        <taxon>Dikarya</taxon>
        <taxon>Basidiomycota</taxon>
        <taxon>Agaricomycotina</taxon>
        <taxon>Agaricomycetes</taxon>
        <taxon>Polyporales</taxon>
        <taxon>Fomitopsis</taxon>
    </lineage>
</organism>
<dbReference type="STRING" id="743788.S8E833"/>
<name>S8E833_FOMSC</name>
<evidence type="ECO:0000256" key="1">
    <source>
        <dbReference type="SAM" id="MobiDB-lite"/>
    </source>
</evidence>
<reference evidence="2 3" key="1">
    <citation type="journal article" date="2012" name="Science">
        <title>The Paleozoic origin of enzymatic lignin decomposition reconstructed from 31 fungal genomes.</title>
        <authorList>
            <person name="Floudas D."/>
            <person name="Binder M."/>
            <person name="Riley R."/>
            <person name="Barry K."/>
            <person name="Blanchette R.A."/>
            <person name="Henrissat B."/>
            <person name="Martinez A.T."/>
            <person name="Otillar R."/>
            <person name="Spatafora J.W."/>
            <person name="Yadav J.S."/>
            <person name="Aerts A."/>
            <person name="Benoit I."/>
            <person name="Boyd A."/>
            <person name="Carlson A."/>
            <person name="Copeland A."/>
            <person name="Coutinho P.M."/>
            <person name="de Vries R.P."/>
            <person name="Ferreira P."/>
            <person name="Findley K."/>
            <person name="Foster B."/>
            <person name="Gaskell J."/>
            <person name="Glotzer D."/>
            <person name="Gorecki P."/>
            <person name="Heitman J."/>
            <person name="Hesse C."/>
            <person name="Hori C."/>
            <person name="Igarashi K."/>
            <person name="Jurgens J.A."/>
            <person name="Kallen N."/>
            <person name="Kersten P."/>
            <person name="Kohler A."/>
            <person name="Kuees U."/>
            <person name="Kumar T.K.A."/>
            <person name="Kuo A."/>
            <person name="LaButti K."/>
            <person name="Larrondo L.F."/>
            <person name="Lindquist E."/>
            <person name="Ling A."/>
            <person name="Lombard V."/>
            <person name="Lucas S."/>
            <person name="Lundell T."/>
            <person name="Martin R."/>
            <person name="McLaughlin D.J."/>
            <person name="Morgenstern I."/>
            <person name="Morin E."/>
            <person name="Murat C."/>
            <person name="Nagy L.G."/>
            <person name="Nolan M."/>
            <person name="Ohm R.A."/>
            <person name="Patyshakuliyeva A."/>
            <person name="Rokas A."/>
            <person name="Ruiz-Duenas F.J."/>
            <person name="Sabat G."/>
            <person name="Salamov A."/>
            <person name="Samejima M."/>
            <person name="Schmutz J."/>
            <person name="Slot J.C."/>
            <person name="St John F."/>
            <person name="Stenlid J."/>
            <person name="Sun H."/>
            <person name="Sun S."/>
            <person name="Syed K."/>
            <person name="Tsang A."/>
            <person name="Wiebenga A."/>
            <person name="Young D."/>
            <person name="Pisabarro A."/>
            <person name="Eastwood D.C."/>
            <person name="Martin F."/>
            <person name="Cullen D."/>
            <person name="Grigoriev I.V."/>
            <person name="Hibbett D.S."/>
        </authorList>
    </citation>
    <scope>NUCLEOTIDE SEQUENCE</scope>
    <source>
        <strain evidence="3">FP-58527</strain>
    </source>
</reference>
<evidence type="ECO:0000313" key="2">
    <source>
        <dbReference type="EMBL" id="EPS99513.1"/>
    </source>
</evidence>
<dbReference type="HOGENOM" id="CLU_1686613_0_0_1"/>
<keyword evidence="3" id="KW-1185">Reference proteome</keyword>
<dbReference type="InParanoid" id="S8E833"/>
<dbReference type="EMBL" id="KE504156">
    <property type="protein sequence ID" value="EPS99513.1"/>
    <property type="molecule type" value="Genomic_DNA"/>
</dbReference>
<gene>
    <name evidence="2" type="ORF">FOMPIDRAFT_1050548</name>
</gene>
<dbReference type="Proteomes" id="UP000015241">
    <property type="component" value="Unassembled WGS sequence"/>
</dbReference>
<feature type="compositionally biased region" description="Polar residues" evidence="1">
    <location>
        <begin position="14"/>
        <end position="28"/>
    </location>
</feature>
<evidence type="ECO:0000313" key="3">
    <source>
        <dbReference type="Proteomes" id="UP000015241"/>
    </source>
</evidence>
<protein>
    <submittedName>
        <fullName evidence="2">Uncharacterized protein</fullName>
    </submittedName>
</protein>
<dbReference type="AlphaFoldDB" id="S8E833"/>